<proteinExistence type="predicted"/>
<accession>A0ACC2PXD8</accession>
<evidence type="ECO:0000313" key="1">
    <source>
        <dbReference type="EMBL" id="KAJ8688270.1"/>
    </source>
</evidence>
<dbReference type="EMBL" id="CM056741">
    <property type="protein sequence ID" value="KAJ8688270.1"/>
    <property type="molecule type" value="Genomic_DNA"/>
</dbReference>
<sequence>MQGFSKSGAAFWSKAKARSDILIGKSWCQIVFCIPQQGDKKKPRVVPMSCYVSGEDDRAVIRFPLKLNPAVKKDVEAYQRVLLCGEAVPHDWPEYQAHIFHMAVTIEEAFKVANQLETTAIVSSNNLFDVPNESGTELQARFQAVVDEAIATSSSLATNAPSTSTDGNSGQYVIHNAPMTYGFAPSPTVVLGESSTNILDASGSQYDFQTSTPTSGIGPQADVNHMLLKENLKEMVIGVSQQLNDVTKKVNENGVKGTDVAEQVHNLLEVLNNRDNLAVSLLNIEDINAAFECTFPLDTTLEFLAFQTKLDESDEKKKILLEFISNRLSKKKTINQTMAAILKKFMGTNLLKECSATKKSGTKIILCEAQFYKILEGPMRALYKDKEGKLLDAHSVQVAVGGAINNSSAWTNGSRSVKRKSQPNEHDENDIES</sequence>
<dbReference type="Proteomes" id="UP001239111">
    <property type="component" value="Chromosome 1"/>
</dbReference>
<protein>
    <submittedName>
        <fullName evidence="1">Uncharacterized protein</fullName>
    </submittedName>
</protein>
<name>A0ACC2PXD8_9HYME</name>
<comment type="caution">
    <text evidence="1">The sequence shown here is derived from an EMBL/GenBank/DDBJ whole genome shotgun (WGS) entry which is preliminary data.</text>
</comment>
<organism evidence="1 2">
    <name type="scientific">Eretmocerus hayati</name>
    <dbReference type="NCBI Taxonomy" id="131215"/>
    <lineage>
        <taxon>Eukaryota</taxon>
        <taxon>Metazoa</taxon>
        <taxon>Ecdysozoa</taxon>
        <taxon>Arthropoda</taxon>
        <taxon>Hexapoda</taxon>
        <taxon>Insecta</taxon>
        <taxon>Pterygota</taxon>
        <taxon>Neoptera</taxon>
        <taxon>Endopterygota</taxon>
        <taxon>Hymenoptera</taxon>
        <taxon>Apocrita</taxon>
        <taxon>Proctotrupomorpha</taxon>
        <taxon>Chalcidoidea</taxon>
        <taxon>Aphelinidae</taxon>
        <taxon>Aphelininae</taxon>
        <taxon>Eretmocerus</taxon>
    </lineage>
</organism>
<keyword evidence="2" id="KW-1185">Reference proteome</keyword>
<evidence type="ECO:0000313" key="2">
    <source>
        <dbReference type="Proteomes" id="UP001239111"/>
    </source>
</evidence>
<gene>
    <name evidence="1" type="ORF">QAD02_024065</name>
</gene>
<reference evidence="1" key="1">
    <citation type="submission" date="2023-04" db="EMBL/GenBank/DDBJ databases">
        <title>A chromosome-level genome assembly of the parasitoid wasp Eretmocerus hayati.</title>
        <authorList>
            <person name="Zhong Y."/>
            <person name="Liu S."/>
            <person name="Liu Y."/>
        </authorList>
    </citation>
    <scope>NUCLEOTIDE SEQUENCE</scope>
    <source>
        <strain evidence="1">ZJU_SS_LIU_2023</strain>
    </source>
</reference>